<gene>
    <name evidence="1" type="ORF">I4F81_010098</name>
</gene>
<dbReference type="EMBL" id="CM020620">
    <property type="protein sequence ID" value="KAK1867592.1"/>
    <property type="molecule type" value="Genomic_DNA"/>
</dbReference>
<evidence type="ECO:0000313" key="1">
    <source>
        <dbReference type="EMBL" id="KAK1867592.1"/>
    </source>
</evidence>
<reference evidence="1" key="1">
    <citation type="submission" date="2019-11" db="EMBL/GenBank/DDBJ databases">
        <title>Nori genome reveals adaptations in red seaweeds to the harsh intertidal environment.</title>
        <authorList>
            <person name="Wang D."/>
            <person name="Mao Y."/>
        </authorList>
    </citation>
    <scope>NUCLEOTIDE SEQUENCE</scope>
    <source>
        <tissue evidence="1">Gametophyte</tissue>
    </source>
</reference>
<evidence type="ECO:0000313" key="2">
    <source>
        <dbReference type="Proteomes" id="UP000798662"/>
    </source>
</evidence>
<protein>
    <submittedName>
        <fullName evidence="1">Uncharacterized protein</fullName>
    </submittedName>
</protein>
<sequence>MPPKPQRATRSVTAERQLALAIEAAKRLTAAQPRRRPPPRPRSPRTGVSLPGRRTAANPSTGPPPATTRTRTTSFDIPRSVLREDGLPMPFTPSDPVHTATFNVGSRDEIEARHWYCVLAWLQQVFNDCLDARFARGNTVAHLEELLDYLVGATRRVFALGVSRYDYLALRQSEPSLADAFAHSDAVPRNSLRGDGARRFISRVVRAETTASAKIGAAERGYSYPNRGGFCAWSPDPWRLATIARLPR</sequence>
<proteinExistence type="predicted"/>
<organism evidence="1 2">
    <name type="scientific">Pyropia yezoensis</name>
    <name type="common">Susabi-nori</name>
    <name type="synonym">Porphyra yezoensis</name>
    <dbReference type="NCBI Taxonomy" id="2788"/>
    <lineage>
        <taxon>Eukaryota</taxon>
        <taxon>Rhodophyta</taxon>
        <taxon>Bangiophyceae</taxon>
        <taxon>Bangiales</taxon>
        <taxon>Bangiaceae</taxon>
        <taxon>Pyropia</taxon>
    </lineage>
</organism>
<dbReference type="Proteomes" id="UP000798662">
    <property type="component" value="Chromosome 3"/>
</dbReference>
<comment type="caution">
    <text evidence="1">The sequence shown here is derived from an EMBL/GenBank/DDBJ whole genome shotgun (WGS) entry which is preliminary data.</text>
</comment>
<accession>A0ACC3CBP1</accession>
<name>A0ACC3CBP1_PYRYE</name>
<keyword evidence="2" id="KW-1185">Reference proteome</keyword>